<keyword evidence="3" id="KW-1185">Reference proteome</keyword>
<feature type="compositionally biased region" description="Low complexity" evidence="1">
    <location>
        <begin position="96"/>
        <end position="105"/>
    </location>
</feature>
<comment type="caution">
    <text evidence="2">The sequence shown here is derived from an EMBL/GenBank/DDBJ whole genome shotgun (WGS) entry which is preliminary data.</text>
</comment>
<proteinExistence type="predicted"/>
<accession>A0A8J6ABS1</accession>
<protein>
    <submittedName>
        <fullName evidence="2">Protein FAM135B</fullName>
    </submittedName>
</protein>
<dbReference type="EMBL" id="JAGFMF010011709">
    <property type="protein sequence ID" value="KAG8515475.1"/>
    <property type="molecule type" value="Genomic_DNA"/>
</dbReference>
<organism evidence="2 3">
    <name type="scientific">Galemys pyrenaicus</name>
    <name type="common">Iberian desman</name>
    <name type="synonym">Pyrenean desman</name>
    <dbReference type="NCBI Taxonomy" id="202257"/>
    <lineage>
        <taxon>Eukaryota</taxon>
        <taxon>Metazoa</taxon>
        <taxon>Chordata</taxon>
        <taxon>Craniata</taxon>
        <taxon>Vertebrata</taxon>
        <taxon>Euteleostomi</taxon>
        <taxon>Mammalia</taxon>
        <taxon>Eutheria</taxon>
        <taxon>Laurasiatheria</taxon>
        <taxon>Eulipotyphla</taxon>
        <taxon>Talpidae</taxon>
        <taxon>Galemys</taxon>
    </lineage>
</organism>
<gene>
    <name evidence="2" type="ORF">J0S82_019252</name>
</gene>
<evidence type="ECO:0000313" key="3">
    <source>
        <dbReference type="Proteomes" id="UP000700334"/>
    </source>
</evidence>
<name>A0A8J6ABS1_GALPY</name>
<feature type="region of interest" description="Disordered" evidence="1">
    <location>
        <begin position="32"/>
        <end position="157"/>
    </location>
</feature>
<reference evidence="2" key="1">
    <citation type="journal article" date="2021" name="Evol. Appl.">
        <title>The genome of the Pyrenean desman and the effects of bottlenecks and inbreeding on the genomic landscape of an endangered species.</title>
        <authorList>
            <person name="Escoda L."/>
            <person name="Castresana J."/>
        </authorList>
    </citation>
    <scope>NUCLEOTIDE SEQUENCE</scope>
    <source>
        <strain evidence="2">IBE-C5619</strain>
    </source>
</reference>
<dbReference type="Proteomes" id="UP000700334">
    <property type="component" value="Unassembled WGS sequence"/>
</dbReference>
<evidence type="ECO:0000313" key="2">
    <source>
        <dbReference type="EMBL" id="KAG8515475.1"/>
    </source>
</evidence>
<sequence>MQKLKKSGSLLQLAFRDHADLRKCFLYQLSQKTGDPQPTLGCPDGREGGLEGQRAQPLLCSGGPTAPQDQAGASFPSPKGEGARMRARRVQGCPHPEAAASASCRPSPPLCWPLAAPRPGTHPPHAQARVCRQRRAGPPAASSGPGQGERGHRLRRQ</sequence>
<evidence type="ECO:0000256" key="1">
    <source>
        <dbReference type="SAM" id="MobiDB-lite"/>
    </source>
</evidence>
<dbReference type="AlphaFoldDB" id="A0A8J6ABS1"/>